<comment type="caution">
    <text evidence="1">The sequence shown here is derived from an EMBL/GenBank/DDBJ whole genome shotgun (WGS) entry which is preliminary data.</text>
</comment>
<keyword evidence="2" id="KW-1185">Reference proteome</keyword>
<dbReference type="Proteomes" id="UP001370490">
    <property type="component" value="Unassembled WGS sequence"/>
</dbReference>
<dbReference type="Gene3D" id="2.160.10.10">
    <property type="entry name" value="Hexapeptide repeat proteins"/>
    <property type="match status" value="1"/>
</dbReference>
<dbReference type="PANTHER" id="PTHR43480:SF1">
    <property type="entry name" value="ACYL-[ACYL-CARRIER-PROTEIN]--UDP-N-ACETYLGLUCOSAMINE O-ACYLTRANSFERASE, MITOCHONDRIAL-RELATED"/>
    <property type="match status" value="1"/>
</dbReference>
<dbReference type="InterPro" id="IPR010137">
    <property type="entry name" value="Lipid_A_LpxA"/>
</dbReference>
<dbReference type="GO" id="GO:0008610">
    <property type="term" value="P:lipid biosynthetic process"/>
    <property type="evidence" value="ECO:0007669"/>
    <property type="project" value="InterPro"/>
</dbReference>
<reference evidence="1 2" key="1">
    <citation type="submission" date="2023-12" db="EMBL/GenBank/DDBJ databases">
        <title>A high-quality genome assembly for Dillenia turbinata (Dilleniales).</title>
        <authorList>
            <person name="Chanderbali A."/>
        </authorList>
    </citation>
    <scope>NUCLEOTIDE SEQUENCE [LARGE SCALE GENOMIC DNA]</scope>
    <source>
        <strain evidence="1">LSX21</strain>
        <tissue evidence="1">Leaf</tissue>
    </source>
</reference>
<proteinExistence type="predicted"/>
<dbReference type="PANTHER" id="PTHR43480">
    <property type="entry name" value="ACYL-[ACYL-CARRIER-PROTEIN]--UDP-N-ACETYLGLUCOSAMINE O-ACYLTRANSFERASE"/>
    <property type="match status" value="1"/>
</dbReference>
<evidence type="ECO:0000313" key="2">
    <source>
        <dbReference type="Proteomes" id="UP001370490"/>
    </source>
</evidence>
<protein>
    <submittedName>
        <fullName evidence="1">Uncharacterized protein</fullName>
    </submittedName>
</protein>
<sequence length="258" mass="28840">MSSLQVFADFSSCSDASSEQVEETSFIHPSAIVHPNAVIGQVHLPQSWVMLANYIQEATYLETQKLGTGHHAVVGLKCQDKKYNVGLVYRVHGNMGDECFLDVGETMKLENMPQSIAPQSQLKELNLRCGVLILFRLFWQCSNRNNNLIMGSCHIAHDCKVRNNIIFANNTLLETMLPLQRPLMCIDFVILEPFLLFVVSQDVPKYTQELEDCLQKDTHAPQIRALGEQHEELAQIPAKAVLEYASSGIGEALEGIVL</sequence>
<feature type="non-terminal residue" evidence="1">
    <location>
        <position position="258"/>
    </location>
</feature>
<dbReference type="AlphaFoldDB" id="A0AAN8W483"/>
<accession>A0AAN8W483</accession>
<gene>
    <name evidence="1" type="ORF">RJ641_026783</name>
</gene>
<dbReference type="EMBL" id="JBAMMX010000004">
    <property type="protein sequence ID" value="KAK6941406.1"/>
    <property type="molecule type" value="Genomic_DNA"/>
</dbReference>
<organism evidence="1 2">
    <name type="scientific">Dillenia turbinata</name>
    <dbReference type="NCBI Taxonomy" id="194707"/>
    <lineage>
        <taxon>Eukaryota</taxon>
        <taxon>Viridiplantae</taxon>
        <taxon>Streptophyta</taxon>
        <taxon>Embryophyta</taxon>
        <taxon>Tracheophyta</taxon>
        <taxon>Spermatophyta</taxon>
        <taxon>Magnoliopsida</taxon>
        <taxon>eudicotyledons</taxon>
        <taxon>Gunneridae</taxon>
        <taxon>Pentapetalae</taxon>
        <taxon>Dilleniales</taxon>
        <taxon>Dilleniaceae</taxon>
        <taxon>Dillenia</taxon>
    </lineage>
</organism>
<evidence type="ECO:0000313" key="1">
    <source>
        <dbReference type="EMBL" id="KAK6941406.1"/>
    </source>
</evidence>
<name>A0AAN8W483_9MAGN</name>
<dbReference type="GO" id="GO:0008780">
    <property type="term" value="F:acyl-[acyl-carrier-protein]-UDP-N-acetylglucosamine O-acyltransferase activity"/>
    <property type="evidence" value="ECO:0007669"/>
    <property type="project" value="InterPro"/>
</dbReference>